<sequence>MTEHPEAGVTTPSRRRSEIIAFLVLAFGIWPIVAVVFVGSYGLVVWIWQMIFGPPGPPTGGH</sequence>
<keyword evidence="1" id="KW-0472">Membrane</keyword>
<accession>A0A9Q4ARC7</accession>
<reference evidence="2" key="1">
    <citation type="submission" date="2022-06" db="EMBL/GenBank/DDBJ databases">
        <title>Devosia sp. XJ19-45 genome assembly.</title>
        <authorList>
            <person name="Li B."/>
            <person name="Cai M."/>
            <person name="Nie G."/>
            <person name="Li W."/>
        </authorList>
    </citation>
    <scope>NUCLEOTIDE SEQUENCE</scope>
    <source>
        <strain evidence="2">XJ19-45</strain>
    </source>
</reference>
<keyword evidence="1" id="KW-1133">Transmembrane helix</keyword>
<dbReference type="InterPro" id="IPR004448">
    <property type="entry name" value="Nitrate_reductase_NapE"/>
</dbReference>
<organism evidence="2 3">
    <name type="scientific">Devosia ureilytica</name>
    <dbReference type="NCBI Taxonomy" id="2952754"/>
    <lineage>
        <taxon>Bacteria</taxon>
        <taxon>Pseudomonadati</taxon>
        <taxon>Pseudomonadota</taxon>
        <taxon>Alphaproteobacteria</taxon>
        <taxon>Hyphomicrobiales</taxon>
        <taxon>Devosiaceae</taxon>
        <taxon>Devosia</taxon>
    </lineage>
</organism>
<dbReference type="Pfam" id="PF06796">
    <property type="entry name" value="NapE"/>
    <property type="match status" value="1"/>
</dbReference>
<proteinExistence type="predicted"/>
<dbReference type="Proteomes" id="UP001060275">
    <property type="component" value="Unassembled WGS sequence"/>
</dbReference>
<gene>
    <name evidence="2" type="primary">napE</name>
    <name evidence="2" type="ORF">NF348_18080</name>
</gene>
<dbReference type="AlphaFoldDB" id="A0A9Q4ARC7"/>
<evidence type="ECO:0000313" key="3">
    <source>
        <dbReference type="Proteomes" id="UP001060275"/>
    </source>
</evidence>
<evidence type="ECO:0000256" key="1">
    <source>
        <dbReference type="SAM" id="Phobius"/>
    </source>
</evidence>
<protein>
    <submittedName>
        <fullName evidence="2">Periplasmic nitrate reductase, NapE protein</fullName>
    </submittedName>
</protein>
<dbReference type="InterPro" id="IPR010649">
    <property type="entry name" value="NapE_TorE"/>
</dbReference>
<feature type="transmembrane region" description="Helical" evidence="1">
    <location>
        <begin position="20"/>
        <end position="48"/>
    </location>
</feature>
<name>A0A9Q4ARC7_9HYPH</name>
<dbReference type="EMBL" id="JAMWDU010000009">
    <property type="protein sequence ID" value="MCP8889024.1"/>
    <property type="molecule type" value="Genomic_DNA"/>
</dbReference>
<dbReference type="RefSeq" id="WP_254675742.1">
    <property type="nucleotide sequence ID" value="NZ_JAMWDU010000009.1"/>
</dbReference>
<dbReference type="NCBIfam" id="TIGR02973">
    <property type="entry name" value="nitrate_rd_NapE"/>
    <property type="match status" value="1"/>
</dbReference>
<comment type="caution">
    <text evidence="2">The sequence shown here is derived from an EMBL/GenBank/DDBJ whole genome shotgun (WGS) entry which is preliminary data.</text>
</comment>
<evidence type="ECO:0000313" key="2">
    <source>
        <dbReference type="EMBL" id="MCP8889024.1"/>
    </source>
</evidence>
<keyword evidence="3" id="KW-1185">Reference proteome</keyword>
<keyword evidence="1" id="KW-0812">Transmembrane</keyword>